<comment type="caution">
    <text evidence="2">The sequence shown here is derived from an EMBL/GenBank/DDBJ whole genome shotgun (WGS) entry which is preliminary data.</text>
</comment>
<dbReference type="Proteomes" id="UP000036850">
    <property type="component" value="Unassembled WGS sequence"/>
</dbReference>
<evidence type="ECO:0000313" key="2">
    <source>
        <dbReference type="EMBL" id="KNC65814.1"/>
    </source>
</evidence>
<dbReference type="OrthoDB" id="5566524at2"/>
<dbReference type="EMBL" id="LFZX01000224">
    <property type="protein sequence ID" value="KNC65814.1"/>
    <property type="molecule type" value="Genomic_DNA"/>
</dbReference>
<reference evidence="3" key="1">
    <citation type="submission" date="2015-07" db="EMBL/GenBank/DDBJ databases">
        <title>Draft genome sequence of a Pseudoalteromonas rubra strain, OCN096, isolated from Kaneohe Bay, Oahu, Hawaii.</title>
        <authorList>
            <person name="Beurmann S."/>
            <person name="Ushijima B."/>
            <person name="Belcaid M."/>
            <person name="Callahan S.M."/>
            <person name="Aeby G.S."/>
        </authorList>
    </citation>
    <scope>NUCLEOTIDE SEQUENCE [LARGE SCALE GENOMIC DNA]</scope>
    <source>
        <strain evidence="3">OCN096</strain>
    </source>
</reference>
<evidence type="ECO:0000313" key="3">
    <source>
        <dbReference type="Proteomes" id="UP000036850"/>
    </source>
</evidence>
<dbReference type="InterPro" id="IPR021241">
    <property type="entry name" value="CsiV"/>
</dbReference>
<name>A0A0L0EN22_9GAMM</name>
<dbReference type="PATRIC" id="fig|43658.6.peg.2635"/>
<feature type="chain" id="PRO_5005537912" evidence="1">
    <location>
        <begin position="24"/>
        <end position="281"/>
    </location>
</feature>
<evidence type="ECO:0000256" key="1">
    <source>
        <dbReference type="SAM" id="SignalP"/>
    </source>
</evidence>
<organism evidence="2 3">
    <name type="scientific">Pseudoalteromonas rubra</name>
    <dbReference type="NCBI Taxonomy" id="43658"/>
    <lineage>
        <taxon>Bacteria</taxon>
        <taxon>Pseudomonadati</taxon>
        <taxon>Pseudomonadota</taxon>
        <taxon>Gammaproteobacteria</taxon>
        <taxon>Alteromonadales</taxon>
        <taxon>Pseudoalteromonadaceae</taxon>
        <taxon>Pseudoalteromonas</taxon>
    </lineage>
</organism>
<dbReference type="Pfam" id="PF10972">
    <property type="entry name" value="CsiV"/>
    <property type="match status" value="1"/>
</dbReference>
<gene>
    <name evidence="2" type="ORF">AC626_20845</name>
</gene>
<protein>
    <submittedName>
        <fullName evidence="2">Uncharacterized protein</fullName>
    </submittedName>
</protein>
<keyword evidence="1" id="KW-0732">Signal</keyword>
<dbReference type="AlphaFoldDB" id="A0A0L0EN22"/>
<feature type="signal peptide" evidence="1">
    <location>
        <begin position="1"/>
        <end position="23"/>
    </location>
</feature>
<accession>A0A0L0EN22</accession>
<sequence>MIRTALSLTLLSAALLTSASASAKRWYEVELIAFAQQDNEQLQEDFTIENPELDLNRTLDLLTKGYNSAGQQACLNGDSRFDPRTVTSRFVQQDASWHCADGVDYMAQYQQLPLTPHAEPQDHKQNIYLLNEEQLKFDSVLNKLKKKGLEPILHTGWRFPDQSKKRAPNILVYGGQKFEQPASYVARLGAPDDGFISLLGEPKQVAQKEQDPTLWQLQGWMKIHIRHYLYVTSNFDYHYKSDEGDLQSARMSQFTRVYSGDIHYLDHPKMGIIFQIRKYRH</sequence>
<proteinExistence type="predicted"/>